<dbReference type="Gene3D" id="3.40.50.12780">
    <property type="entry name" value="N-terminal domain of ligase-like"/>
    <property type="match status" value="1"/>
</dbReference>
<dbReference type="InterPro" id="IPR025110">
    <property type="entry name" value="AMP-bd_C"/>
</dbReference>
<dbReference type="Gene3D" id="3.30.300.30">
    <property type="match status" value="1"/>
</dbReference>
<accession>A0AB39R3F9</accession>
<evidence type="ECO:0000313" key="3">
    <source>
        <dbReference type="EMBL" id="XDQ49276.1"/>
    </source>
</evidence>
<dbReference type="PANTHER" id="PTHR24096">
    <property type="entry name" value="LONG-CHAIN-FATTY-ACID--COA LIGASE"/>
    <property type="match status" value="1"/>
</dbReference>
<feature type="domain" description="AMP-binding enzyme C-terminal" evidence="2">
    <location>
        <begin position="429"/>
        <end position="507"/>
    </location>
</feature>
<dbReference type="PROSITE" id="PS00455">
    <property type="entry name" value="AMP_BINDING"/>
    <property type="match status" value="1"/>
</dbReference>
<name>A0AB39R3F9_9ACTN</name>
<gene>
    <name evidence="3" type="ORF">AB5J52_47420</name>
</gene>
<organism evidence="3">
    <name type="scientific">Streptomyces sp. R39</name>
    <dbReference type="NCBI Taxonomy" id="3238631"/>
    <lineage>
        <taxon>Bacteria</taxon>
        <taxon>Bacillati</taxon>
        <taxon>Actinomycetota</taxon>
        <taxon>Actinomycetes</taxon>
        <taxon>Kitasatosporales</taxon>
        <taxon>Streptomycetaceae</taxon>
        <taxon>Streptomyces</taxon>
    </lineage>
</organism>
<dbReference type="InterPro" id="IPR020845">
    <property type="entry name" value="AMP-binding_CS"/>
</dbReference>
<proteinExistence type="predicted"/>
<dbReference type="InterPro" id="IPR042099">
    <property type="entry name" value="ANL_N_sf"/>
</dbReference>
<dbReference type="InterPro" id="IPR000873">
    <property type="entry name" value="AMP-dep_synth/lig_dom"/>
</dbReference>
<dbReference type="SUPFAM" id="SSF56801">
    <property type="entry name" value="Acetyl-CoA synthetase-like"/>
    <property type="match status" value="1"/>
</dbReference>
<dbReference type="InterPro" id="IPR045851">
    <property type="entry name" value="AMP-bd_C_sf"/>
</dbReference>
<feature type="domain" description="AMP-dependent synthetase/ligase" evidence="1">
    <location>
        <begin position="14"/>
        <end position="368"/>
    </location>
</feature>
<dbReference type="GO" id="GO:0016405">
    <property type="term" value="F:CoA-ligase activity"/>
    <property type="evidence" value="ECO:0007669"/>
    <property type="project" value="TreeGrafter"/>
</dbReference>
<dbReference type="Pfam" id="PF00501">
    <property type="entry name" value="AMP-binding"/>
    <property type="match status" value="1"/>
</dbReference>
<dbReference type="AlphaFoldDB" id="A0AB39R3F9"/>
<dbReference type="EMBL" id="CP163441">
    <property type="protein sequence ID" value="XDQ49276.1"/>
    <property type="molecule type" value="Genomic_DNA"/>
</dbReference>
<dbReference type="RefSeq" id="WP_369227930.1">
    <property type="nucleotide sequence ID" value="NZ_CP163441.1"/>
</dbReference>
<dbReference type="PANTHER" id="PTHR24096:SF323">
    <property type="entry name" value="BLR3536 PROTEIN"/>
    <property type="match status" value="1"/>
</dbReference>
<evidence type="ECO:0000259" key="1">
    <source>
        <dbReference type="Pfam" id="PF00501"/>
    </source>
</evidence>
<protein>
    <submittedName>
        <fullName evidence="3">Acyl-CoA synthetase</fullName>
    </submittedName>
</protein>
<reference evidence="3" key="1">
    <citation type="submission" date="2024-07" db="EMBL/GenBank/DDBJ databases">
        <authorList>
            <person name="Yu S.T."/>
        </authorList>
    </citation>
    <scope>NUCLEOTIDE SEQUENCE</scope>
    <source>
        <strain evidence="3">R39</strain>
    </source>
</reference>
<sequence>MDTRTGAAMFPGAHAVTSPDKLAVIQADTGETRTYAQLNSNSIKLARHLRDQGISVGDNIAYLSDNLPQVFETYWAGLRSGFYVTGVNHHLTADEAAYILNDCGARALLISASHADVARRILERVPTLVVRLVFDADDTEGFASYDAVLARTSDEPLGDEPRGVDMLYSSGTTGRPKGVKAPLPGRQVGDPGDAYTAVFGAKYGFDANTVYYSCAPTYHAAPIRFAGVVHALGGTVVTAGRFDAATALATIEKYRVTHSQWVPTMFVRMLKLPDDARLSHDLSSQKVAIHAAAPCPVEVKQRMIDWWGPILHEYYSSTEANGITFVSPGEWLAKPGTVGKASLGVIHICAVTGEELPAGQTGIVYFERDTLPFRYHNDPEKTAAATHPAHATWTTTGDVGHVDEDGYLFLTDRMAFTIISGGVNIYPQEIENELALHPAILDVAVIGVPDDELGQAVKAIVQPAPGVVPSARLAQEILDSLRDRLARYKIPRSLDFAEQLPRSAAGKLLKGVLVDRYRRSAPTG</sequence>
<dbReference type="Pfam" id="PF13193">
    <property type="entry name" value="AMP-binding_C"/>
    <property type="match status" value="1"/>
</dbReference>
<evidence type="ECO:0000259" key="2">
    <source>
        <dbReference type="Pfam" id="PF13193"/>
    </source>
</evidence>